<dbReference type="GO" id="GO:0000976">
    <property type="term" value="F:transcription cis-regulatory region binding"/>
    <property type="evidence" value="ECO:0007669"/>
    <property type="project" value="TreeGrafter"/>
</dbReference>
<comment type="similarity">
    <text evidence="1">Belongs to the LysR transcriptional regulatory family.</text>
</comment>
<dbReference type="PANTHER" id="PTHR30126">
    <property type="entry name" value="HTH-TYPE TRANSCRIPTIONAL REGULATOR"/>
    <property type="match status" value="1"/>
</dbReference>
<gene>
    <name evidence="6" type="ORF">MNBD_ALPHA12-1187</name>
</gene>
<dbReference type="SUPFAM" id="SSF53850">
    <property type="entry name" value="Periplasmic binding protein-like II"/>
    <property type="match status" value="1"/>
</dbReference>
<dbReference type="InterPro" id="IPR036390">
    <property type="entry name" value="WH_DNA-bd_sf"/>
</dbReference>
<dbReference type="InterPro" id="IPR005119">
    <property type="entry name" value="LysR_subst-bd"/>
</dbReference>
<sequence>MSRHDAITLKQLRALAAINQRGSITAAAQLLNLTVPAVSTQLKLLETNIGAPLFVRANDASGALTPQGHEVLSAIGRIEATLEQCFQTVTAIQNGKAGRLSLGVISTGKYFAPKLVALAKKMLPDIQIDLMIGNRERMLEALGDHSIDLGIMGRPPRFPEVEAIALGPNPHILIAPPGHELVGANDISPEQLLAQTFILRETGSGTRILMERFLDRIGDGMDYDKMEFSTNETIKQAVIAGLGIALISAHTVMDALAANRVATIEMAGLPIIRRWFLVRPQTGRQTPASKIVRQFLVDEVQNYLPGFLPALDMEK</sequence>
<name>A0A3B0TVN6_9ZZZZ</name>
<dbReference type="EMBL" id="UOEO01000208">
    <property type="protein sequence ID" value="VAW22645.1"/>
    <property type="molecule type" value="Genomic_DNA"/>
</dbReference>
<evidence type="ECO:0000259" key="5">
    <source>
        <dbReference type="PROSITE" id="PS50931"/>
    </source>
</evidence>
<proteinExistence type="inferred from homology"/>
<protein>
    <submittedName>
        <fullName evidence="6">RuBisCO operon transcriptional regulator CbbR</fullName>
    </submittedName>
</protein>
<dbReference type="GO" id="GO:0003700">
    <property type="term" value="F:DNA-binding transcription factor activity"/>
    <property type="evidence" value="ECO:0007669"/>
    <property type="project" value="InterPro"/>
</dbReference>
<dbReference type="SUPFAM" id="SSF46785">
    <property type="entry name" value="Winged helix' DNA-binding domain"/>
    <property type="match status" value="1"/>
</dbReference>
<dbReference type="Gene3D" id="1.10.10.10">
    <property type="entry name" value="Winged helix-like DNA-binding domain superfamily/Winged helix DNA-binding domain"/>
    <property type="match status" value="1"/>
</dbReference>
<organism evidence="6">
    <name type="scientific">hydrothermal vent metagenome</name>
    <dbReference type="NCBI Taxonomy" id="652676"/>
    <lineage>
        <taxon>unclassified sequences</taxon>
        <taxon>metagenomes</taxon>
        <taxon>ecological metagenomes</taxon>
    </lineage>
</organism>
<dbReference type="InterPro" id="IPR036388">
    <property type="entry name" value="WH-like_DNA-bd_sf"/>
</dbReference>
<dbReference type="Pfam" id="PF03466">
    <property type="entry name" value="LysR_substrate"/>
    <property type="match status" value="1"/>
</dbReference>
<reference evidence="6" key="1">
    <citation type="submission" date="2018-06" db="EMBL/GenBank/DDBJ databases">
        <authorList>
            <person name="Zhirakovskaya E."/>
        </authorList>
    </citation>
    <scope>NUCLEOTIDE SEQUENCE</scope>
</reference>
<evidence type="ECO:0000256" key="1">
    <source>
        <dbReference type="ARBA" id="ARBA00009437"/>
    </source>
</evidence>
<keyword evidence="3" id="KW-0238">DNA-binding</keyword>
<evidence type="ECO:0000256" key="3">
    <source>
        <dbReference type="ARBA" id="ARBA00023125"/>
    </source>
</evidence>
<evidence type="ECO:0000256" key="4">
    <source>
        <dbReference type="ARBA" id="ARBA00023163"/>
    </source>
</evidence>
<dbReference type="PROSITE" id="PS50931">
    <property type="entry name" value="HTH_LYSR"/>
    <property type="match status" value="1"/>
</dbReference>
<evidence type="ECO:0000256" key="2">
    <source>
        <dbReference type="ARBA" id="ARBA00023015"/>
    </source>
</evidence>
<accession>A0A3B0TVN6</accession>
<keyword evidence="4" id="KW-0804">Transcription</keyword>
<dbReference type="Pfam" id="PF00126">
    <property type="entry name" value="HTH_1"/>
    <property type="match status" value="1"/>
</dbReference>
<evidence type="ECO:0000313" key="6">
    <source>
        <dbReference type="EMBL" id="VAW22645.1"/>
    </source>
</evidence>
<keyword evidence="2" id="KW-0805">Transcription regulation</keyword>
<dbReference type="InterPro" id="IPR000847">
    <property type="entry name" value="LysR_HTH_N"/>
</dbReference>
<dbReference type="AlphaFoldDB" id="A0A3B0TVN6"/>
<dbReference type="Gene3D" id="3.40.190.10">
    <property type="entry name" value="Periplasmic binding protein-like II"/>
    <property type="match status" value="2"/>
</dbReference>
<dbReference type="PRINTS" id="PR00039">
    <property type="entry name" value="HTHLYSR"/>
</dbReference>
<feature type="domain" description="HTH lysR-type" evidence="5">
    <location>
        <begin position="7"/>
        <end position="65"/>
    </location>
</feature>
<dbReference type="PANTHER" id="PTHR30126:SF5">
    <property type="entry name" value="HTH-TYPE TRANSCRIPTIONAL ACTIVATOR CMPR"/>
    <property type="match status" value="1"/>
</dbReference>